<feature type="transmembrane region" description="Helical" evidence="1">
    <location>
        <begin position="143"/>
        <end position="164"/>
    </location>
</feature>
<feature type="domain" description="ABC-type uncharacterised transport system" evidence="2">
    <location>
        <begin position="424"/>
        <end position="716"/>
    </location>
</feature>
<dbReference type="InterPro" id="IPR019196">
    <property type="entry name" value="ABC_transp_unknown"/>
</dbReference>
<feature type="transmembrane region" description="Helical" evidence="1">
    <location>
        <begin position="21"/>
        <end position="47"/>
    </location>
</feature>
<feature type="transmembrane region" description="Helical" evidence="1">
    <location>
        <begin position="111"/>
        <end position="131"/>
    </location>
</feature>
<keyword evidence="1" id="KW-0812">Transmembrane</keyword>
<keyword evidence="1" id="KW-1133">Transmembrane helix</keyword>
<evidence type="ECO:0000256" key="1">
    <source>
        <dbReference type="SAM" id="Phobius"/>
    </source>
</evidence>
<reference evidence="4" key="1">
    <citation type="submission" date="2018-05" db="EMBL/GenBank/DDBJ databases">
        <authorList>
            <person name="Lanie J.A."/>
            <person name="Ng W.-L."/>
            <person name="Kazmierczak K.M."/>
            <person name="Andrzejewski T.M."/>
            <person name="Davidsen T.M."/>
            <person name="Wayne K.J."/>
            <person name="Tettelin H."/>
            <person name="Glass J.I."/>
            <person name="Rusch D."/>
            <person name="Podicherti R."/>
            <person name="Tsui H.-C.T."/>
            <person name="Winkler M.E."/>
        </authorList>
    </citation>
    <scope>NUCLEOTIDE SEQUENCE</scope>
</reference>
<dbReference type="AlphaFoldDB" id="A0A381R5J8"/>
<keyword evidence="1" id="KW-0472">Membrane</keyword>
<feature type="transmembrane region" description="Helical" evidence="1">
    <location>
        <begin position="170"/>
        <end position="189"/>
    </location>
</feature>
<dbReference type="InterPro" id="IPR055396">
    <property type="entry name" value="DUF7088"/>
</dbReference>
<evidence type="ECO:0000259" key="2">
    <source>
        <dbReference type="Pfam" id="PF09822"/>
    </source>
</evidence>
<organism evidence="4">
    <name type="scientific">marine metagenome</name>
    <dbReference type="NCBI Taxonomy" id="408172"/>
    <lineage>
        <taxon>unclassified sequences</taxon>
        <taxon>metagenomes</taxon>
        <taxon>ecological metagenomes</taxon>
    </lineage>
</organism>
<feature type="transmembrane region" description="Helical" evidence="1">
    <location>
        <begin position="826"/>
        <end position="846"/>
    </location>
</feature>
<sequence>VENIAQSLLGFSAVFRHELRMLFFAPLSYLFQIAFLLGLSTCVFLVTDFYATDEATIRLLLVFIPWISLILIPSLAMSSWMDSQADRELELTFTLPVGLAAVVLGKFAAGYVLLLLTLGLTFPFVLTLGYLGDPDPGVIVSGYLACALLMGVCFSLALFAAAVVREPVGSFVTGVALLFFIMLCGWDVFGRLLRTTLPQWAWESLAAYSPVTWLSSLGAGVLYAQGLFYFLATIAISLVATLWIVRGHRAGGVRRQVTRRQMVMALALGVLWLLGIPLSSYVPGQVDLTAQSEFSLHAGTRTVLDRLPQGVRVTFYWSDSEDTVPVLIKSHARRIERLLSTMAASSHVKLVQVDPRPDTQEELQALSQGIHRVPMSSGDHFFLGLTVEHEDRVGHIAYLDIRRDSLLEYDIALALNGLTREQTPKIAVISPLLPSTSAMFEREGLSFMAELKRAYDVAVVPFFKTHLPDDLDAVLLIDADILHKDMLYEIDQYVMSGGSLIVMIDPYTRVKPANNVTNAQPSVDINDISDLLQRYGVTYQGKSVIGDANLASVVSDDQQGRLSYPFWLRVRESGLSSTHPATANLNEVLMVEPGALLLAASKGNTPLVVTTPKAGSYSLEGFDGKTPRKLALDFVAKGGERVLAAAIKAPFKSAFADAPDGFPNGLHLGTSDGASTVFIVADVDWLFDPFSLQKTQLEGETAVRPLNDNLAFLLNMVEYATGDQALMEIRSRGQLQRPFTRIAALFRNAQSRLKDEEADLTREIAELETKIGAVSKGLGDIEFEQLPENIKKQLREFEPKLLSARRNLRQIRAGIRAEVDSLTRNLTLFNLLCGPLIVLILAWAVFRRRRAQSLRFQTPI</sequence>
<proteinExistence type="predicted"/>
<dbReference type="Pfam" id="PF09822">
    <property type="entry name" value="ABC_transp_aux"/>
    <property type="match status" value="1"/>
</dbReference>
<accession>A0A381R5J8</accession>
<feature type="transmembrane region" description="Helical" evidence="1">
    <location>
        <begin position="227"/>
        <end position="245"/>
    </location>
</feature>
<feature type="transmembrane region" description="Helical" evidence="1">
    <location>
        <begin position="59"/>
        <end position="77"/>
    </location>
</feature>
<gene>
    <name evidence="4" type="ORF">METZ01_LOCUS39899</name>
</gene>
<feature type="domain" description="DUF7088" evidence="3">
    <location>
        <begin position="293"/>
        <end position="379"/>
    </location>
</feature>
<evidence type="ECO:0000259" key="3">
    <source>
        <dbReference type="Pfam" id="PF23357"/>
    </source>
</evidence>
<protein>
    <submittedName>
        <fullName evidence="4">Uncharacterized protein</fullName>
    </submittedName>
</protein>
<evidence type="ECO:0000313" key="4">
    <source>
        <dbReference type="EMBL" id="SUZ87045.1"/>
    </source>
</evidence>
<feature type="transmembrane region" description="Helical" evidence="1">
    <location>
        <begin position="89"/>
        <end position="105"/>
    </location>
</feature>
<feature type="non-terminal residue" evidence="4">
    <location>
        <position position="1"/>
    </location>
</feature>
<name>A0A381R5J8_9ZZZZ</name>
<dbReference type="EMBL" id="UINC01001706">
    <property type="protein sequence ID" value="SUZ87045.1"/>
    <property type="molecule type" value="Genomic_DNA"/>
</dbReference>
<dbReference type="Pfam" id="PF23357">
    <property type="entry name" value="DUF7088"/>
    <property type="match status" value="1"/>
</dbReference>
<feature type="transmembrane region" description="Helical" evidence="1">
    <location>
        <begin position="265"/>
        <end position="282"/>
    </location>
</feature>